<sequence length="158" mass="18409">MNLKWKPFHQATASIRAPTSRYPLTTRLSRVSKNTKGSQQARRILSLTSGNAITLKVKHHFCRPRYQTKHFVCFHRMLRQVENNYLVPRASASYPMSHLKFHPSQWEEIDHLEETSHARLVLPQVYFFFCLLVIAWYSAVSPAERAIVDILDDGVCRN</sequence>
<accession>A0A3F3Q4B6</accession>
<dbReference type="EMBL" id="KZ852044">
    <property type="protein sequence ID" value="RDH34018.1"/>
    <property type="molecule type" value="Genomic_DNA"/>
</dbReference>
<dbReference type="Proteomes" id="UP000253729">
    <property type="component" value="Unassembled WGS sequence"/>
</dbReference>
<evidence type="ECO:0000313" key="2">
    <source>
        <dbReference type="Proteomes" id="UP000253729"/>
    </source>
</evidence>
<reference evidence="1 2" key="1">
    <citation type="submission" date="2018-07" db="EMBL/GenBank/DDBJ databases">
        <title>The genomes of Aspergillus section Nigri reveals drivers in fungal speciation.</title>
        <authorList>
            <consortium name="DOE Joint Genome Institute"/>
            <person name="Vesth T.C."/>
            <person name="Nybo J."/>
            <person name="Theobald S."/>
            <person name="Brandl J."/>
            <person name="Frisvad J.C."/>
            <person name="Nielsen K.F."/>
            <person name="Lyhne E.K."/>
            <person name="Kogle M.E."/>
            <person name="Kuo A."/>
            <person name="Riley R."/>
            <person name="Clum A."/>
            <person name="Nolan M."/>
            <person name="Lipzen A."/>
            <person name="Salamov A."/>
            <person name="Henrissat B."/>
            <person name="Wiebenga A."/>
            <person name="De vries R.P."/>
            <person name="Grigoriev I.V."/>
            <person name="Mortensen U.H."/>
            <person name="Andersen M.R."/>
            <person name="Baker S.E."/>
        </authorList>
    </citation>
    <scope>NUCLEOTIDE SEQUENCE [LARGE SCALE GENOMIC DNA]</scope>
    <source>
        <strain evidence="1 2">CBS 139.54b</strain>
    </source>
</reference>
<dbReference type="GeneID" id="38134277"/>
<gene>
    <name evidence="1" type="ORF">BDQ94DRAFT_141891</name>
</gene>
<protein>
    <submittedName>
        <fullName evidence="1">Uncharacterized protein</fullName>
    </submittedName>
</protein>
<name>A0A3F3Q4B6_9EURO</name>
<organism evidence="1 2">
    <name type="scientific">Aspergillus welwitschiae</name>
    <dbReference type="NCBI Taxonomy" id="1341132"/>
    <lineage>
        <taxon>Eukaryota</taxon>
        <taxon>Fungi</taxon>
        <taxon>Dikarya</taxon>
        <taxon>Ascomycota</taxon>
        <taxon>Pezizomycotina</taxon>
        <taxon>Eurotiomycetes</taxon>
        <taxon>Eurotiomycetidae</taxon>
        <taxon>Eurotiales</taxon>
        <taxon>Aspergillaceae</taxon>
        <taxon>Aspergillus</taxon>
        <taxon>Aspergillus subgen. Circumdati</taxon>
    </lineage>
</organism>
<dbReference type="AlphaFoldDB" id="A0A3F3Q4B6"/>
<proteinExistence type="predicted"/>
<evidence type="ECO:0000313" key="1">
    <source>
        <dbReference type="EMBL" id="RDH34018.1"/>
    </source>
</evidence>
<dbReference type="RefSeq" id="XP_026627040.1">
    <property type="nucleotide sequence ID" value="XM_026765921.1"/>
</dbReference>
<keyword evidence="2" id="KW-1185">Reference proteome</keyword>